<dbReference type="Pfam" id="PF07508">
    <property type="entry name" value="Recombinase"/>
    <property type="match status" value="1"/>
</dbReference>
<dbReference type="PANTHER" id="PTHR30461:SF23">
    <property type="entry name" value="DNA RECOMBINASE-RELATED"/>
    <property type="match status" value="1"/>
</dbReference>
<dbReference type="OrthoDB" id="9784557at2"/>
<evidence type="ECO:0000256" key="1">
    <source>
        <dbReference type="SAM" id="Coils"/>
    </source>
</evidence>
<keyword evidence="1" id="KW-0175">Coiled coil</keyword>
<dbReference type="AlphaFoldDB" id="A0A2K4ZD91"/>
<feature type="coiled-coil region" evidence="1">
    <location>
        <begin position="326"/>
        <end position="353"/>
    </location>
</feature>
<evidence type="ECO:0000259" key="2">
    <source>
        <dbReference type="PROSITE" id="PS51737"/>
    </source>
</evidence>
<feature type="domain" description="Recombinase" evidence="2">
    <location>
        <begin position="101"/>
        <end position="246"/>
    </location>
</feature>
<dbReference type="Gene3D" id="3.90.1750.20">
    <property type="entry name" value="Putative Large Serine Recombinase, Chain B, Domain 2"/>
    <property type="match status" value="1"/>
</dbReference>
<dbReference type="PROSITE" id="PS51737">
    <property type="entry name" value="RECOMBINASE_DNA_BIND"/>
    <property type="match status" value="1"/>
</dbReference>
<reference evidence="3 4" key="1">
    <citation type="submission" date="2018-01" db="EMBL/GenBank/DDBJ databases">
        <authorList>
            <person name="Gaut B.S."/>
            <person name="Morton B.R."/>
            <person name="Clegg M.T."/>
            <person name="Duvall M.R."/>
        </authorList>
    </citation>
    <scope>NUCLEOTIDE SEQUENCE [LARGE SCALE GENOMIC DNA]</scope>
    <source>
        <strain evidence="3">GP69</strain>
    </source>
</reference>
<dbReference type="InterPro" id="IPR036162">
    <property type="entry name" value="Resolvase-like_N_sf"/>
</dbReference>
<dbReference type="SUPFAM" id="SSF53041">
    <property type="entry name" value="Resolvase-like"/>
    <property type="match status" value="1"/>
</dbReference>
<dbReference type="GO" id="GO:0003677">
    <property type="term" value="F:DNA binding"/>
    <property type="evidence" value="ECO:0007669"/>
    <property type="project" value="InterPro"/>
</dbReference>
<evidence type="ECO:0000313" key="3">
    <source>
        <dbReference type="EMBL" id="SOY28410.1"/>
    </source>
</evidence>
<dbReference type="EMBL" id="OFSM01000005">
    <property type="protein sequence ID" value="SOY28410.1"/>
    <property type="molecule type" value="Genomic_DNA"/>
</dbReference>
<dbReference type="InterPro" id="IPR038109">
    <property type="entry name" value="DNA_bind_recomb_sf"/>
</dbReference>
<dbReference type="Proteomes" id="UP000236311">
    <property type="component" value="Unassembled WGS sequence"/>
</dbReference>
<dbReference type="PANTHER" id="PTHR30461">
    <property type="entry name" value="DNA-INVERTASE FROM LAMBDOID PROPHAGE"/>
    <property type="match status" value="1"/>
</dbReference>
<evidence type="ECO:0000313" key="4">
    <source>
        <dbReference type="Proteomes" id="UP000236311"/>
    </source>
</evidence>
<dbReference type="GO" id="GO:0000150">
    <property type="term" value="F:DNA strand exchange activity"/>
    <property type="evidence" value="ECO:0007669"/>
    <property type="project" value="InterPro"/>
</dbReference>
<gene>
    <name evidence="3" type="ORF">AMURIS_01117</name>
</gene>
<name>A0A2K4ZD91_9FIRM</name>
<accession>A0A2K4ZD91</accession>
<sequence>MMEAVKRGEVGCIIVKDFSRLGRDYIEVGSYLEQIFPLMEVRCISVNDHYDSEGVLGTAGGLNVAFKNLINMLYSRDLSKKIRSAQMARARKGEYLGGFARYGYEKSQEDKHRLVVDPEAAEVVRKIFTMAAEGVTISGIVRYLNDNGVLTCVEYKQRKNSRYQHPGGGVKKLWGTQSVRSILSDETYIGKVVWNRSEKSITTGKRMLWHDRSEWVVVDGQHEPMVSEELFALANERAKPKKRDRSGVDMSGFKREVLFVCGYCGRSMVKKNHKYCCRYRTCGTDTECRRAVEDMEKLEGSVMEYVRKTAEVMLGNSGRKDVGAERETLGKKVDALRKEKERLSAEKMFLYDKYRSGV</sequence>
<dbReference type="InterPro" id="IPR050639">
    <property type="entry name" value="SSR_resolvase"/>
</dbReference>
<protein>
    <submittedName>
        <fullName evidence="3">Recombinase</fullName>
    </submittedName>
</protein>
<dbReference type="Gene3D" id="3.40.50.1390">
    <property type="entry name" value="Resolvase, N-terminal catalytic domain"/>
    <property type="match status" value="1"/>
</dbReference>
<organism evidence="3 4">
    <name type="scientific">Acetatifactor muris</name>
    <dbReference type="NCBI Taxonomy" id="879566"/>
    <lineage>
        <taxon>Bacteria</taxon>
        <taxon>Bacillati</taxon>
        <taxon>Bacillota</taxon>
        <taxon>Clostridia</taxon>
        <taxon>Lachnospirales</taxon>
        <taxon>Lachnospiraceae</taxon>
        <taxon>Acetatifactor</taxon>
    </lineage>
</organism>
<keyword evidence="4" id="KW-1185">Reference proteome</keyword>
<proteinExistence type="predicted"/>
<dbReference type="InterPro" id="IPR011109">
    <property type="entry name" value="DNA_bind_recombinase_dom"/>
</dbReference>